<evidence type="ECO:0000256" key="7">
    <source>
        <dbReference type="SAM" id="Phobius"/>
    </source>
</evidence>
<dbReference type="CDD" id="cd11058">
    <property type="entry name" value="CYP60B-like"/>
    <property type="match status" value="1"/>
</dbReference>
<dbReference type="Gene3D" id="1.10.630.10">
    <property type="entry name" value="Cytochrome P450"/>
    <property type="match status" value="1"/>
</dbReference>
<keyword evidence="9" id="KW-1185">Reference proteome</keyword>
<dbReference type="InterPro" id="IPR036396">
    <property type="entry name" value="Cyt_P450_sf"/>
</dbReference>
<dbReference type="SUPFAM" id="SSF48264">
    <property type="entry name" value="Cytochrome P450"/>
    <property type="match status" value="1"/>
</dbReference>
<evidence type="ECO:0000256" key="1">
    <source>
        <dbReference type="ARBA" id="ARBA00001971"/>
    </source>
</evidence>
<keyword evidence="7" id="KW-1133">Transmembrane helix</keyword>
<dbReference type="InterPro" id="IPR017972">
    <property type="entry name" value="Cyt_P450_CS"/>
</dbReference>
<gene>
    <name evidence="8" type="ORF">Daus18300_013859</name>
</gene>
<comment type="caution">
    <text evidence="8">The sequence shown here is derived from an EMBL/GenBank/DDBJ whole genome shotgun (WGS) entry which is preliminary data.</text>
</comment>
<dbReference type="Pfam" id="PF00067">
    <property type="entry name" value="p450"/>
    <property type="match status" value="1"/>
</dbReference>
<keyword evidence="6" id="KW-0560">Oxidoreductase</keyword>
<dbReference type="PANTHER" id="PTHR24305">
    <property type="entry name" value="CYTOCHROME P450"/>
    <property type="match status" value="1"/>
</dbReference>
<evidence type="ECO:0000313" key="9">
    <source>
        <dbReference type="Proteomes" id="UP001583177"/>
    </source>
</evidence>
<reference evidence="8 9" key="1">
    <citation type="journal article" date="2024" name="IMA Fungus">
        <title>IMA Genome - F19 : A genome assembly and annotation guide to empower mycologists, including annotated draft genome sequences of Ceratocystis pirilliformis, Diaporthe australafricana, Fusarium ophioides, Paecilomyces lecythidis, and Sporothrix stenoceras.</title>
        <authorList>
            <person name="Aylward J."/>
            <person name="Wilson A.M."/>
            <person name="Visagie C.M."/>
            <person name="Spraker J."/>
            <person name="Barnes I."/>
            <person name="Buitendag C."/>
            <person name="Ceriani C."/>
            <person name="Del Mar Angel L."/>
            <person name="du Plessis D."/>
            <person name="Fuchs T."/>
            <person name="Gasser K."/>
            <person name="Kramer D."/>
            <person name="Li W."/>
            <person name="Munsamy K."/>
            <person name="Piso A."/>
            <person name="Price J.L."/>
            <person name="Sonnekus B."/>
            <person name="Thomas C."/>
            <person name="van der Nest A."/>
            <person name="van Dijk A."/>
            <person name="van Heerden A."/>
            <person name="van Vuuren N."/>
            <person name="Yilmaz N."/>
            <person name="Duong T.A."/>
            <person name="van der Merwe N.A."/>
            <person name="Wingfield M.J."/>
            <person name="Wingfield B.D."/>
        </authorList>
    </citation>
    <scope>NUCLEOTIDE SEQUENCE [LARGE SCALE GENOMIC DNA]</scope>
    <source>
        <strain evidence="8 9">CMW 18300</strain>
    </source>
</reference>
<protein>
    <recommendedName>
        <fullName evidence="10">Cytochrome P450</fullName>
    </recommendedName>
</protein>
<accession>A0ABR3VXF3</accession>
<comment type="similarity">
    <text evidence="2 6">Belongs to the cytochrome P450 family.</text>
</comment>
<organism evidence="8 9">
    <name type="scientific">Diaporthe australafricana</name>
    <dbReference type="NCBI Taxonomy" id="127596"/>
    <lineage>
        <taxon>Eukaryota</taxon>
        <taxon>Fungi</taxon>
        <taxon>Dikarya</taxon>
        <taxon>Ascomycota</taxon>
        <taxon>Pezizomycotina</taxon>
        <taxon>Sordariomycetes</taxon>
        <taxon>Sordariomycetidae</taxon>
        <taxon>Diaporthales</taxon>
        <taxon>Diaporthaceae</taxon>
        <taxon>Diaporthe</taxon>
    </lineage>
</organism>
<dbReference type="InterPro" id="IPR050121">
    <property type="entry name" value="Cytochrome_P450_monoxygenase"/>
</dbReference>
<evidence type="ECO:0000256" key="5">
    <source>
        <dbReference type="ARBA" id="ARBA00023004"/>
    </source>
</evidence>
<keyword evidence="5 6" id="KW-0408">Iron</keyword>
<dbReference type="InterPro" id="IPR002401">
    <property type="entry name" value="Cyt_P450_E_grp-I"/>
</dbReference>
<sequence>MALPDLLGRLPDTTSSKAAFTAALGLVTYLLAVILYGILLHPLRKYPGPLYARFTRVPFWIASLRGDSHTFIHALHEKHGPVVRYSPSAVSYTEAQAWKDICGYEKGRRENSKSSWFQFPPSNGVPSIFALLDSDGHARVRRVFSPAFSERSLKQQQALFQRYVDLLVFKIGQQCQPGGDGRVEMVRMLNYMTFDIMAELCFGEPLGLLDKMEYSPWVASTFGAVRMLPFLQMCEYYPLLGYLVHKLEPKWARKMRDTHFRHSADRVDSRLADGSDKPDIWNLLLSEDGKQHRLTLDEMHSNSETFMMAATLMSGMLYYLLMNPNKYALLCAEIRTSFTSSDEITMERLAGLKYLNACIQEGLRMYPPVSVGVPRTIPTGGNAVMGQWLPAGTDVSVHQIAAYHSPANFKHPTRFVPERWLGDVEYKNDRRDVHQPFSFGPRNCIGMSFAWHEMRLAVGKLILNFDFELCDESRNWTRQKVFVLWEKNPLYVRVKPFVGERKNI</sequence>
<keyword evidence="4 6" id="KW-0479">Metal-binding</keyword>
<keyword evidence="7" id="KW-0472">Membrane</keyword>
<evidence type="ECO:0000256" key="3">
    <source>
        <dbReference type="ARBA" id="ARBA00022617"/>
    </source>
</evidence>
<evidence type="ECO:0000313" key="8">
    <source>
        <dbReference type="EMBL" id="KAL1847692.1"/>
    </source>
</evidence>
<evidence type="ECO:0000256" key="4">
    <source>
        <dbReference type="ARBA" id="ARBA00022723"/>
    </source>
</evidence>
<comment type="cofactor">
    <cofactor evidence="1">
        <name>heme</name>
        <dbReference type="ChEBI" id="CHEBI:30413"/>
    </cofactor>
</comment>
<dbReference type="EMBL" id="JAWRVE010000235">
    <property type="protein sequence ID" value="KAL1847692.1"/>
    <property type="molecule type" value="Genomic_DNA"/>
</dbReference>
<dbReference type="PROSITE" id="PS00086">
    <property type="entry name" value="CYTOCHROME_P450"/>
    <property type="match status" value="1"/>
</dbReference>
<name>A0ABR3VXF3_9PEZI</name>
<dbReference type="Proteomes" id="UP001583177">
    <property type="component" value="Unassembled WGS sequence"/>
</dbReference>
<dbReference type="PRINTS" id="PR00463">
    <property type="entry name" value="EP450I"/>
</dbReference>
<keyword evidence="3 6" id="KW-0349">Heme</keyword>
<evidence type="ECO:0008006" key="10">
    <source>
        <dbReference type="Google" id="ProtNLM"/>
    </source>
</evidence>
<evidence type="ECO:0000256" key="6">
    <source>
        <dbReference type="RuleBase" id="RU000461"/>
    </source>
</evidence>
<feature type="transmembrane region" description="Helical" evidence="7">
    <location>
        <begin position="20"/>
        <end position="40"/>
    </location>
</feature>
<keyword evidence="7" id="KW-0812">Transmembrane</keyword>
<evidence type="ECO:0000256" key="2">
    <source>
        <dbReference type="ARBA" id="ARBA00010617"/>
    </source>
</evidence>
<dbReference type="PANTHER" id="PTHR24305:SF210">
    <property type="entry name" value="CYTOCHROME P450 MONOOXYGENASE ASQL-RELATED"/>
    <property type="match status" value="1"/>
</dbReference>
<keyword evidence="6" id="KW-0503">Monooxygenase</keyword>
<proteinExistence type="inferred from homology"/>
<dbReference type="InterPro" id="IPR001128">
    <property type="entry name" value="Cyt_P450"/>
</dbReference>